<dbReference type="InterPro" id="IPR011009">
    <property type="entry name" value="Kinase-like_dom_sf"/>
</dbReference>
<dbReference type="PANTHER" id="PTHR45631">
    <property type="entry name" value="OS07G0107800 PROTEIN-RELATED"/>
    <property type="match status" value="1"/>
</dbReference>
<dbReference type="InterPro" id="IPR008271">
    <property type="entry name" value="Ser/Thr_kinase_AS"/>
</dbReference>
<dbReference type="EMBL" id="JAGKQM010000011">
    <property type="protein sequence ID" value="KAH0903259.1"/>
    <property type="molecule type" value="Genomic_DNA"/>
</dbReference>
<evidence type="ECO:0000256" key="2">
    <source>
        <dbReference type="ARBA" id="ARBA00012513"/>
    </source>
</evidence>
<evidence type="ECO:0000256" key="3">
    <source>
        <dbReference type="ARBA" id="ARBA00022614"/>
    </source>
</evidence>
<reference evidence="13 14" key="1">
    <citation type="submission" date="2021-05" db="EMBL/GenBank/DDBJ databases">
        <title>Genome Assembly of Synthetic Allotetraploid Brassica napus Reveals Homoeologous Exchanges between Subgenomes.</title>
        <authorList>
            <person name="Davis J.T."/>
        </authorList>
    </citation>
    <scope>NUCLEOTIDE SEQUENCE [LARGE SCALE GENOMIC DNA]</scope>
    <source>
        <strain evidence="14">cv. Da-Ae</strain>
        <tissue evidence="13">Seedling</tissue>
    </source>
</reference>
<sequence>FISLDCGLFPNEQSPYTESATGLQYSSDSNFIQTGKISRIQRSLEENHLKPQRTVRYFPEEMRNCYNITVKQGTNYLIRVRAIYGNYDGLNHYPMFDLYIGPNYWVTIDTQNNCLVKTGTSTPFISAIEIRPLRNNTYITTSGSLKLFSRFYLSNSEDVLRYEEDVYDRMWNSYNQSDWTQISTSLTILSKPLQHLRMRVEALIDIEFPEFPTDKIYIYLHFAEVEVLRANETREFNISLNGVSINDSYRPLYLQSETMHNQSPVTCENRNCIIKLTRTGKSTHPPLLNAVEGFGVADFRQSETDANDVTAIKNIGTAYGLSIISWQGDPCVPRGFLWDGLNCSDTEGSTPPRITSLNLSSRGLTGTIETGIQKLTHLENLDLSNNSLTGVIPEFLASMKSLLIIFSLYLHQCLPGSCVQKKKFPVMIAALVASAVVVGIVLEKDIKSCRRTPWANFTPTSISEAKIETQKRRYSHAEVMEMTNNFKRALSEGGFGVVYHGYLNGSQPVAVKVFSESSSQGYKHLKAEVELLLRVHHINLVNLVGYCDERDHLALIYEYMCNGDLKDHLSGKRGGSVLSWTTRLRIAVDAALGLEYLHIGCQPSMVHRDVKCTNILLGEQFSGKIADFGLSRSFQLGDESHVSTVVAGTPGYLDPEYYRTGRLAEISDVYSFGIVLLEIITSQRVIDQTREKPHITEWMGFMLNRGDITRIMDPKLHGDFNSLSVWRAIELGMLCANPSSEKRPNMSQVVIELKECLASENTINSKNQDENSNSSFEMSMSFDTKAVPSAR</sequence>
<gene>
    <name evidence="13" type="ORF">HID58_042762</name>
</gene>
<dbReference type="CDD" id="cd14066">
    <property type="entry name" value="STKc_IRAK"/>
    <property type="match status" value="1"/>
</dbReference>
<dbReference type="Gene3D" id="1.10.510.10">
    <property type="entry name" value="Transferase(Phosphotransferase) domain 1"/>
    <property type="match status" value="1"/>
</dbReference>
<keyword evidence="3" id="KW-0433">Leucine-rich repeat</keyword>
<dbReference type="SUPFAM" id="SSF56112">
    <property type="entry name" value="Protein kinase-like (PK-like)"/>
    <property type="match status" value="1"/>
</dbReference>
<feature type="non-terminal residue" evidence="13">
    <location>
        <position position="1"/>
    </location>
</feature>
<comment type="catalytic activity">
    <reaction evidence="10">
        <text>L-seryl-[protein] + ATP = O-phospho-L-seryl-[protein] + ADP + H(+)</text>
        <dbReference type="Rhea" id="RHEA:17989"/>
        <dbReference type="Rhea" id="RHEA-COMP:9863"/>
        <dbReference type="Rhea" id="RHEA-COMP:11604"/>
        <dbReference type="ChEBI" id="CHEBI:15378"/>
        <dbReference type="ChEBI" id="CHEBI:29999"/>
        <dbReference type="ChEBI" id="CHEBI:30616"/>
        <dbReference type="ChEBI" id="CHEBI:83421"/>
        <dbReference type="ChEBI" id="CHEBI:456216"/>
        <dbReference type="EC" id="2.7.11.1"/>
    </reaction>
</comment>
<keyword evidence="14" id="KW-1185">Reference proteome</keyword>
<dbReference type="PROSITE" id="PS50011">
    <property type="entry name" value="PROTEIN_KINASE_DOM"/>
    <property type="match status" value="1"/>
</dbReference>
<dbReference type="EC" id="2.7.11.1" evidence="2"/>
<keyword evidence="7" id="KW-1133">Transmembrane helix</keyword>
<evidence type="ECO:0000256" key="5">
    <source>
        <dbReference type="ARBA" id="ARBA00022729"/>
    </source>
</evidence>
<organism evidence="13 14">
    <name type="scientific">Brassica napus</name>
    <name type="common">Rape</name>
    <dbReference type="NCBI Taxonomy" id="3708"/>
    <lineage>
        <taxon>Eukaryota</taxon>
        <taxon>Viridiplantae</taxon>
        <taxon>Streptophyta</taxon>
        <taxon>Embryophyta</taxon>
        <taxon>Tracheophyta</taxon>
        <taxon>Spermatophyta</taxon>
        <taxon>Magnoliopsida</taxon>
        <taxon>eudicotyledons</taxon>
        <taxon>Gunneridae</taxon>
        <taxon>Pentapetalae</taxon>
        <taxon>rosids</taxon>
        <taxon>malvids</taxon>
        <taxon>Brassicales</taxon>
        <taxon>Brassicaceae</taxon>
        <taxon>Brassiceae</taxon>
        <taxon>Brassica</taxon>
    </lineage>
</organism>
<dbReference type="Pfam" id="PF12819">
    <property type="entry name" value="Malectin_like"/>
    <property type="match status" value="1"/>
</dbReference>
<dbReference type="Pfam" id="PF00560">
    <property type="entry name" value="LRR_1"/>
    <property type="match status" value="1"/>
</dbReference>
<feature type="region of interest" description="Disordered" evidence="11">
    <location>
        <begin position="762"/>
        <end position="791"/>
    </location>
</feature>
<dbReference type="SUPFAM" id="SSF52058">
    <property type="entry name" value="L domain-like"/>
    <property type="match status" value="1"/>
</dbReference>
<evidence type="ECO:0000259" key="12">
    <source>
        <dbReference type="PROSITE" id="PS50011"/>
    </source>
</evidence>
<evidence type="ECO:0000256" key="4">
    <source>
        <dbReference type="ARBA" id="ARBA00022692"/>
    </source>
</evidence>
<dbReference type="Proteomes" id="UP000824890">
    <property type="component" value="Unassembled WGS sequence"/>
</dbReference>
<dbReference type="InterPro" id="IPR032675">
    <property type="entry name" value="LRR_dom_sf"/>
</dbReference>
<evidence type="ECO:0000256" key="1">
    <source>
        <dbReference type="ARBA" id="ARBA00004167"/>
    </source>
</evidence>
<keyword evidence="4" id="KW-0812">Transmembrane</keyword>
<evidence type="ECO:0000256" key="10">
    <source>
        <dbReference type="ARBA" id="ARBA00048679"/>
    </source>
</evidence>
<proteinExistence type="predicted"/>
<feature type="compositionally biased region" description="Low complexity" evidence="11">
    <location>
        <begin position="770"/>
        <end position="783"/>
    </location>
</feature>
<evidence type="ECO:0000256" key="8">
    <source>
        <dbReference type="ARBA" id="ARBA00023136"/>
    </source>
</evidence>
<comment type="catalytic activity">
    <reaction evidence="9">
        <text>L-threonyl-[protein] + ATP = O-phospho-L-threonyl-[protein] + ADP + H(+)</text>
        <dbReference type="Rhea" id="RHEA:46608"/>
        <dbReference type="Rhea" id="RHEA-COMP:11060"/>
        <dbReference type="Rhea" id="RHEA-COMP:11605"/>
        <dbReference type="ChEBI" id="CHEBI:15378"/>
        <dbReference type="ChEBI" id="CHEBI:30013"/>
        <dbReference type="ChEBI" id="CHEBI:30616"/>
        <dbReference type="ChEBI" id="CHEBI:61977"/>
        <dbReference type="ChEBI" id="CHEBI:456216"/>
        <dbReference type="EC" id="2.7.11.1"/>
    </reaction>
</comment>
<evidence type="ECO:0000313" key="13">
    <source>
        <dbReference type="EMBL" id="KAH0903259.1"/>
    </source>
</evidence>
<dbReference type="Pfam" id="PF07714">
    <property type="entry name" value="PK_Tyr_Ser-Thr"/>
    <property type="match status" value="1"/>
</dbReference>
<keyword evidence="5" id="KW-0732">Signal</keyword>
<dbReference type="SMART" id="SM00220">
    <property type="entry name" value="S_TKc"/>
    <property type="match status" value="1"/>
</dbReference>
<dbReference type="PROSITE" id="PS00108">
    <property type="entry name" value="PROTEIN_KINASE_ST"/>
    <property type="match status" value="1"/>
</dbReference>
<dbReference type="InterPro" id="IPR001245">
    <property type="entry name" value="Ser-Thr/Tyr_kinase_cat_dom"/>
</dbReference>
<protein>
    <recommendedName>
        <fullName evidence="2">non-specific serine/threonine protein kinase</fullName>
        <ecNumber evidence="2">2.7.11.1</ecNumber>
    </recommendedName>
</protein>
<dbReference type="Gene3D" id="3.30.200.20">
    <property type="entry name" value="Phosphorylase Kinase, domain 1"/>
    <property type="match status" value="1"/>
</dbReference>
<dbReference type="InterPro" id="IPR024788">
    <property type="entry name" value="Malectin-like_Carb-bd_dom"/>
</dbReference>
<dbReference type="InterPro" id="IPR001611">
    <property type="entry name" value="Leu-rich_rpt"/>
</dbReference>
<comment type="caution">
    <text evidence="13">The sequence shown here is derived from an EMBL/GenBank/DDBJ whole genome shotgun (WGS) entry which is preliminary data.</text>
</comment>
<keyword evidence="8" id="KW-0472">Membrane</keyword>
<evidence type="ECO:0000256" key="11">
    <source>
        <dbReference type="SAM" id="MobiDB-lite"/>
    </source>
</evidence>
<evidence type="ECO:0000256" key="9">
    <source>
        <dbReference type="ARBA" id="ARBA00047899"/>
    </source>
</evidence>
<dbReference type="PANTHER" id="PTHR45631:SF69">
    <property type="entry name" value="LEUCINE-RICH REPEAT PROTEIN KINASE FAMILY PROTEIN"/>
    <property type="match status" value="1"/>
</dbReference>
<feature type="domain" description="Protein kinase" evidence="12">
    <location>
        <begin position="484"/>
        <end position="757"/>
    </location>
</feature>
<dbReference type="Gene3D" id="3.80.10.10">
    <property type="entry name" value="Ribonuclease Inhibitor"/>
    <property type="match status" value="1"/>
</dbReference>
<evidence type="ECO:0000256" key="6">
    <source>
        <dbReference type="ARBA" id="ARBA00022737"/>
    </source>
</evidence>
<evidence type="ECO:0000256" key="7">
    <source>
        <dbReference type="ARBA" id="ARBA00022989"/>
    </source>
</evidence>
<comment type="subcellular location">
    <subcellularLocation>
        <location evidence="1">Membrane</location>
        <topology evidence="1">Single-pass membrane protein</topology>
    </subcellularLocation>
</comment>
<keyword evidence="6" id="KW-0677">Repeat</keyword>
<accession>A0ABQ8BEK0</accession>
<name>A0ABQ8BEK0_BRANA</name>
<dbReference type="InterPro" id="IPR000719">
    <property type="entry name" value="Prot_kinase_dom"/>
</dbReference>
<evidence type="ECO:0000313" key="14">
    <source>
        <dbReference type="Proteomes" id="UP000824890"/>
    </source>
</evidence>